<evidence type="ECO:0000313" key="6">
    <source>
        <dbReference type="EMBL" id="PIO76929.1"/>
    </source>
</evidence>
<organism evidence="6 7">
    <name type="scientific">Teladorsagia circumcincta</name>
    <name type="common">Brown stomach worm</name>
    <name type="synonym">Ostertagia circumcincta</name>
    <dbReference type="NCBI Taxonomy" id="45464"/>
    <lineage>
        <taxon>Eukaryota</taxon>
        <taxon>Metazoa</taxon>
        <taxon>Ecdysozoa</taxon>
        <taxon>Nematoda</taxon>
        <taxon>Chromadorea</taxon>
        <taxon>Rhabditida</taxon>
        <taxon>Rhabditina</taxon>
        <taxon>Rhabditomorpha</taxon>
        <taxon>Strongyloidea</taxon>
        <taxon>Trichostrongylidae</taxon>
        <taxon>Teladorsagia</taxon>
    </lineage>
</organism>
<dbReference type="Gene3D" id="3.30.70.270">
    <property type="match status" value="1"/>
</dbReference>
<reference evidence="6 7" key="1">
    <citation type="submission" date="2015-09" db="EMBL/GenBank/DDBJ databases">
        <title>Draft genome of the parasitic nematode Teladorsagia circumcincta isolate WARC Sus (inbred).</title>
        <authorList>
            <person name="Mitreva M."/>
        </authorList>
    </citation>
    <scope>NUCLEOTIDE SEQUENCE [LARGE SCALE GENOMIC DNA]</scope>
    <source>
        <strain evidence="6 7">S</strain>
    </source>
</reference>
<evidence type="ECO:0000256" key="3">
    <source>
        <dbReference type="SAM" id="MobiDB-lite"/>
    </source>
</evidence>
<dbReference type="Pfam" id="PF17919">
    <property type="entry name" value="RT_RNaseH_2"/>
    <property type="match status" value="1"/>
</dbReference>
<dbReference type="SUPFAM" id="SSF53098">
    <property type="entry name" value="Ribonuclease H-like"/>
    <property type="match status" value="1"/>
</dbReference>
<dbReference type="InterPro" id="IPR001584">
    <property type="entry name" value="Integrase_cat-core"/>
</dbReference>
<evidence type="ECO:0000256" key="2">
    <source>
        <dbReference type="ARBA" id="ARBA00023268"/>
    </source>
</evidence>
<dbReference type="InterPro" id="IPR036397">
    <property type="entry name" value="RNaseH_sf"/>
</dbReference>
<evidence type="ECO:0000256" key="1">
    <source>
        <dbReference type="ARBA" id="ARBA00012493"/>
    </source>
</evidence>
<keyword evidence="2" id="KW-0511">Multifunctional enzyme</keyword>
<sequence length="479" mass="52653">MAAVSADALANTCILHETQAAVDGFAAQLKSVMTPTVTFEGDDDDRAHVADDVDVVFTDPNAKDYEMYKIHREGEKDGTKGEKKRPPNNGDDDEKSKVTVVEVDDSEETRRLERKKRTQEDMVADFVKILEQMMKPRQAITSFISAATGLASVTTGTIYVYRLPDTAVKAREISIVLIVYGVLQILLATAFFVTCMQTSIAVSKGVKDAFQIVVGLMVALVYVAISLISMVVGVYGFIINAEGRQPDPATIGATRNMPPPKDVGQLCAFLRLVNSYGNSVKNLHNSRVPLDALTKKDATFLWTPACQSSFDRIEAIPKSDLLLTYYDPSLPIVVAADASNYGIGAALSHQFPDGSEKFLAESDLAMDQGTCRFAGLLDGTYYLVVVDAYSKWPEILQMFSINIRHHAKILFIATIKAMKRIFAHSGNPQTLVTDNGTQSTSTTFIKFCRQRGVRHIRFPPFPDKATDKQNALWTLSKGV</sequence>
<dbReference type="GO" id="GO:0003676">
    <property type="term" value="F:nucleic acid binding"/>
    <property type="evidence" value="ECO:0007669"/>
    <property type="project" value="InterPro"/>
</dbReference>
<feature type="domain" description="Integrase catalytic" evidence="5">
    <location>
        <begin position="348"/>
        <end position="479"/>
    </location>
</feature>
<evidence type="ECO:0000259" key="5">
    <source>
        <dbReference type="PROSITE" id="PS50994"/>
    </source>
</evidence>
<gene>
    <name evidence="6" type="ORF">TELCIR_00979</name>
</gene>
<keyword evidence="4" id="KW-0812">Transmembrane</keyword>
<dbReference type="InterPro" id="IPR050951">
    <property type="entry name" value="Retrovirus_Pol_polyprotein"/>
</dbReference>
<dbReference type="EC" id="2.7.7.49" evidence="1"/>
<dbReference type="GO" id="GO:0003964">
    <property type="term" value="F:RNA-directed DNA polymerase activity"/>
    <property type="evidence" value="ECO:0007669"/>
    <property type="project" value="UniProtKB-EC"/>
</dbReference>
<dbReference type="InterPro" id="IPR043128">
    <property type="entry name" value="Rev_trsase/Diguanyl_cyclase"/>
</dbReference>
<evidence type="ECO:0000256" key="4">
    <source>
        <dbReference type="SAM" id="Phobius"/>
    </source>
</evidence>
<dbReference type="OrthoDB" id="5807442at2759"/>
<dbReference type="FunFam" id="3.30.70.270:FF:000020">
    <property type="entry name" value="Transposon Tf2-6 polyprotein-like Protein"/>
    <property type="match status" value="1"/>
</dbReference>
<feature type="compositionally biased region" description="Basic and acidic residues" evidence="3">
    <location>
        <begin position="67"/>
        <end position="85"/>
    </location>
</feature>
<dbReference type="PANTHER" id="PTHR37984:SF5">
    <property type="entry name" value="PROTEIN NYNRIN-LIKE"/>
    <property type="match status" value="1"/>
</dbReference>
<keyword evidence="4" id="KW-1133">Transmembrane helix</keyword>
<dbReference type="InterPro" id="IPR041577">
    <property type="entry name" value="RT_RNaseH_2"/>
</dbReference>
<accession>A0A2G9V362</accession>
<proteinExistence type="predicted"/>
<dbReference type="AlphaFoldDB" id="A0A2G9V362"/>
<dbReference type="Pfam" id="PF00665">
    <property type="entry name" value="rve"/>
    <property type="match status" value="1"/>
</dbReference>
<dbReference type="Gene3D" id="3.30.420.10">
    <property type="entry name" value="Ribonuclease H-like superfamily/Ribonuclease H"/>
    <property type="match status" value="1"/>
</dbReference>
<feature type="region of interest" description="Disordered" evidence="3">
    <location>
        <begin position="67"/>
        <end position="97"/>
    </location>
</feature>
<dbReference type="PANTHER" id="PTHR37984">
    <property type="entry name" value="PROTEIN CBG26694"/>
    <property type="match status" value="1"/>
</dbReference>
<protein>
    <recommendedName>
        <fullName evidence="1">RNA-directed DNA polymerase</fullName>
        <ecNumber evidence="1">2.7.7.49</ecNumber>
    </recommendedName>
</protein>
<feature type="transmembrane region" description="Helical" evidence="4">
    <location>
        <begin position="173"/>
        <end position="193"/>
    </location>
</feature>
<dbReference type="InterPro" id="IPR043502">
    <property type="entry name" value="DNA/RNA_pol_sf"/>
</dbReference>
<dbReference type="Proteomes" id="UP000230423">
    <property type="component" value="Unassembled WGS sequence"/>
</dbReference>
<feature type="transmembrane region" description="Helical" evidence="4">
    <location>
        <begin position="139"/>
        <end position="161"/>
    </location>
</feature>
<dbReference type="GO" id="GO:0042575">
    <property type="term" value="C:DNA polymerase complex"/>
    <property type="evidence" value="ECO:0007669"/>
    <property type="project" value="UniProtKB-ARBA"/>
</dbReference>
<dbReference type="GO" id="GO:0015074">
    <property type="term" value="P:DNA integration"/>
    <property type="evidence" value="ECO:0007669"/>
    <property type="project" value="InterPro"/>
</dbReference>
<keyword evidence="7" id="KW-1185">Reference proteome</keyword>
<dbReference type="InterPro" id="IPR012337">
    <property type="entry name" value="RNaseH-like_sf"/>
</dbReference>
<dbReference type="PROSITE" id="PS50994">
    <property type="entry name" value="INTEGRASE"/>
    <property type="match status" value="1"/>
</dbReference>
<dbReference type="EMBL" id="KZ345021">
    <property type="protein sequence ID" value="PIO76929.1"/>
    <property type="molecule type" value="Genomic_DNA"/>
</dbReference>
<name>A0A2G9V362_TELCI</name>
<keyword evidence="4" id="KW-0472">Membrane</keyword>
<feature type="transmembrane region" description="Helical" evidence="4">
    <location>
        <begin position="213"/>
        <end position="238"/>
    </location>
</feature>
<evidence type="ECO:0000313" key="7">
    <source>
        <dbReference type="Proteomes" id="UP000230423"/>
    </source>
</evidence>
<dbReference type="SUPFAM" id="SSF56672">
    <property type="entry name" value="DNA/RNA polymerases"/>
    <property type="match status" value="1"/>
</dbReference>